<proteinExistence type="predicted"/>
<evidence type="ECO:0000313" key="1">
    <source>
        <dbReference type="EMBL" id="CAI9690203.1"/>
    </source>
</evidence>
<accession>A0ACB0DPL0</accession>
<organism evidence="1 2">
    <name type="scientific">Rangifer tarandus platyrhynchus</name>
    <name type="common">Svalbard reindeer</name>
    <dbReference type="NCBI Taxonomy" id="3082113"/>
    <lineage>
        <taxon>Eukaryota</taxon>
        <taxon>Metazoa</taxon>
        <taxon>Chordata</taxon>
        <taxon>Craniata</taxon>
        <taxon>Vertebrata</taxon>
        <taxon>Euteleostomi</taxon>
        <taxon>Mammalia</taxon>
        <taxon>Eutheria</taxon>
        <taxon>Laurasiatheria</taxon>
        <taxon>Artiodactyla</taxon>
        <taxon>Ruminantia</taxon>
        <taxon>Pecora</taxon>
        <taxon>Cervidae</taxon>
        <taxon>Odocoileinae</taxon>
        <taxon>Rangifer</taxon>
    </lineage>
</organism>
<gene>
    <name evidence="1" type="ORF">MRATA1EN3_LOCUS1416</name>
</gene>
<reference evidence="1" key="1">
    <citation type="submission" date="2023-05" db="EMBL/GenBank/DDBJ databases">
        <authorList>
            <consortium name="ELIXIR-Norway"/>
        </authorList>
    </citation>
    <scope>NUCLEOTIDE SEQUENCE</scope>
</reference>
<dbReference type="Proteomes" id="UP001162501">
    <property type="component" value="Chromosome 1"/>
</dbReference>
<dbReference type="EMBL" id="OX596085">
    <property type="protein sequence ID" value="CAI9690203.1"/>
    <property type="molecule type" value="Genomic_DNA"/>
</dbReference>
<evidence type="ECO:0000313" key="2">
    <source>
        <dbReference type="Proteomes" id="UP001162501"/>
    </source>
</evidence>
<protein>
    <submittedName>
        <fullName evidence="1">Uncharacterized protein</fullName>
    </submittedName>
</protein>
<sequence length="1758" mass="190546">MEDGGSTASAEDNRGPGGSPLLPVPPEGPAAPTALEPGKSWSSAHRHASRRPGLSKLCQSRMLLSEERWSSYCLSSLAAQNICTSKLPCSATPGQTDLAGSLGSTSCCSLLRGLSLGWSPPLLPAPVCNPNKAVFTVDAKTTEILVANDRACRLLGYSSHDLIGQKLTQLFLKPDPDVVQALSEEHVEADGHAAVAFGAVVDVVSRSGERIPVSVWIKRVKQESSLCCVVVLEPVERVSAWVAFRSDGTVTSCDGLFAHLHGFASGEEVVGQHITDLIPSLQLPSPGEHVPMNLKIQRSVGRARDGATFPLSLKLKSQPGSEEAADGEVSPGGGYSASIWVFSTISGLITLLPDGTIYGINHSFALMLFGYGKAELLGKNITFLIPGFYHHMDLAYDSSLPLRDLASCLYAGSQSGPGVSTGDEPAGTAQDPKVDTETPKPAESQDTSLIAPVPTDPRRSLPASPPAPPPPGGDSIPGGSRSPPECLRDVPEGGPSARSGSSSPEGQQRSVSEQEQPATAERLSRGLQRGNQSDLGDTKPSASQEDLEAAALGADRSGGDESRGPCQEVRVGRAGTSDSDQGPDSAATAAPHTEGCLAGQGPQGEQSMLPGSPPSAPSPPGTLQLLFSTPPLDEPWLGMQQDREELHTCLIKEQLSASSFSGPRGVSYAELVLMGQSPPSAPASLSDLRAIDPRGGRSGSSSACYALATDLPGALEAVEAPEAGENSFSWNLKELVFRDWTDRTSSNCSCATSELGGTPSPSMVGSDADVGALHRQRSDMLDDRELLLLTGTCVDLGGGQRFRESHLGLEETELSQTCLVSSEHQDANGRDSPSCISQVPGAGPEDDCLLEAPGLSLQVTSTPVRAEDPGPAPLRVADLQPEIQEGTYTGSCYHRDGSQLSVQFEVRRVELQGPATLFCCWLVKDLLHSRLDSALRSRLLLASLPSSAHSTCELSAASLGEVLGTKPWFEEPPKAVELEGLAACEGAYSLKYSTLSPIGSGAFGFVWTAVDKEENKEVVVKFIKKEKVLEDCWIEDPKLGKVTLEIAILCKVEHVNIIKVLDVFENQGFFQLVMEKHGSGLDLFAFIDHHPSLDEPLASYIFRQLVSAVVYLRSKSILHRDIKDENIVIAEDFSIKLIDFGSAAYLDRGKLFYTFCGTIEYCAPEVLMGNPYRGPELEMWSMGVTLYTLIFEENPFCELEETMEAAINPPYLVSEDLMNLMSGLLQPVPEQRTTLEKLVTDPWVTQPVNLADYTWEEVCRVNKPESRALSTVGLELDGRSPSAAARALESHRPSCSRAGPRAPAPPSTSAPMIMQSQELRKAGIPAEWARSREAVAWEPTVQAWGEARKTLANAHGRTQVEKGREELPPSRLRCEGEGGSDGRGRAAAAGSESAASGSSGFGERCFRRQRCRRSFRAMSALARQVFDWHRLTPLTWALLTRPTRQLGEQKRTTAFLLRKLMTVSSGGGLEESSFVDPPKCARKAEHRTGLTQCLLEKQRTPVSQENVVSSLLDMGFSDVHVNELLSIQPGTHPQQMLDIISELVLLGLNPEPVYVALKKSPQLLKLPVMQMKKRSSYLRKLGLGEGKLKRALYGCPDLFTMRQRDVEVIVGVLKEKCLFTVKQVTEILHRCPHVLREDPGELEYKFQYAYFRMGIKHVDIVKTDFLQYSMTKTKQRHMFLERLGRYQTPDKKGQTQVPNPLLKDILRVSEAEFLARTAMSSAEEFEVFKKLLAREEEESEGCMADEEEEEDREEEQEL</sequence>
<name>A0ACB0DPL0_RANTA</name>